<sequence>MPTASEYDRPVSNNVQRVYNQGHVDPYDNADSDPPLKAFNDLCTITSYYNTRLLKFIEDKSSRVYNLAAWAIGMPQQMEFDVHKSAVLVMNAGAGMGLSLSLALAEDGYKVLGLVHEDLGPADAGSVGRLVYIWSQRKASILASRQRKLNHGPYTTFPDLGDIVPFPFNPLSEASRKKARQSVLAYCRLHSLHLRSLILAPVFAAPLTRGGPLGEYQEARAYPPTPTFKSGRSLEENEWEVAIEPDDPPRDIVANRLASHPPLKHAFYANDSVSPAAREGSFIPIHLAHQDVIQRALEREFKEQVIVAGLFGDILGDPPSFEPYPEPYHGTEGEFMFQWETKDIRYSPVELLPKPAPVWPPPVPGMRTHPSKPIVSRLSDPDARAGRNPVKSRWTHWPKPIRRNIFEASWDATKWKLNVLPSKTVATGTIIWLTGCGEGSFVGAQGFNRAIDAAREEMGLVTDGELGDMGARVSIVKTAPLRQRATRLANFWPNHPEWDPRTRADAKTPELLTKRYHQHFSRANLLARLSALWAIEDHAVYWVVQRAIHAPYHKRTYSFGLDVMIRDFISFVPDPLWQLIVWVVYEHLGLKAWEMRMIDKEYAAPSPVWPWLWIFVPSILIDMAFRMLSWWADNVREPDFGWRMD</sequence>
<name>A0A0C3QQX3_9AGAM</name>
<dbReference type="OrthoDB" id="3160422at2759"/>
<dbReference type="HOGENOM" id="CLU_424646_0_0_1"/>
<reference evidence="2 3" key="1">
    <citation type="submission" date="2014-04" db="EMBL/GenBank/DDBJ databases">
        <authorList>
            <consortium name="DOE Joint Genome Institute"/>
            <person name="Kuo A."/>
            <person name="Girlanda M."/>
            <person name="Perotto S."/>
            <person name="Kohler A."/>
            <person name="Nagy L.G."/>
            <person name="Floudas D."/>
            <person name="Copeland A."/>
            <person name="Barry K.W."/>
            <person name="Cichocki N."/>
            <person name="Veneault-Fourrey C."/>
            <person name="LaButti K."/>
            <person name="Lindquist E.A."/>
            <person name="Lipzen A."/>
            <person name="Lundell T."/>
            <person name="Morin E."/>
            <person name="Murat C."/>
            <person name="Sun H."/>
            <person name="Tunlid A."/>
            <person name="Henrissat B."/>
            <person name="Grigoriev I.V."/>
            <person name="Hibbett D.S."/>
            <person name="Martin F."/>
            <person name="Nordberg H.P."/>
            <person name="Cantor M.N."/>
            <person name="Hua S.X."/>
        </authorList>
    </citation>
    <scope>NUCLEOTIDE SEQUENCE [LARGE SCALE GENOMIC DNA]</scope>
    <source>
        <strain evidence="2 3">MUT 4182</strain>
    </source>
</reference>
<evidence type="ECO:0000313" key="3">
    <source>
        <dbReference type="Proteomes" id="UP000054248"/>
    </source>
</evidence>
<dbReference type="Proteomes" id="UP000054248">
    <property type="component" value="Unassembled WGS sequence"/>
</dbReference>
<protein>
    <submittedName>
        <fullName evidence="2">Uncharacterized protein</fullName>
    </submittedName>
</protein>
<proteinExistence type="predicted"/>
<dbReference type="EMBL" id="KN822966">
    <property type="protein sequence ID" value="KIO30991.1"/>
    <property type="molecule type" value="Genomic_DNA"/>
</dbReference>
<evidence type="ECO:0000256" key="1">
    <source>
        <dbReference type="SAM" id="MobiDB-lite"/>
    </source>
</evidence>
<evidence type="ECO:0000313" key="2">
    <source>
        <dbReference type="EMBL" id="KIO30991.1"/>
    </source>
</evidence>
<dbReference type="STRING" id="1051891.A0A0C3QQX3"/>
<keyword evidence="3" id="KW-1185">Reference proteome</keyword>
<accession>A0A0C3QQX3</accession>
<dbReference type="AlphaFoldDB" id="A0A0C3QQX3"/>
<feature type="region of interest" description="Disordered" evidence="1">
    <location>
        <begin position="372"/>
        <end position="393"/>
    </location>
</feature>
<reference evidence="3" key="2">
    <citation type="submission" date="2015-01" db="EMBL/GenBank/DDBJ databases">
        <title>Evolutionary Origins and Diversification of the Mycorrhizal Mutualists.</title>
        <authorList>
            <consortium name="DOE Joint Genome Institute"/>
            <consortium name="Mycorrhizal Genomics Consortium"/>
            <person name="Kohler A."/>
            <person name="Kuo A."/>
            <person name="Nagy L.G."/>
            <person name="Floudas D."/>
            <person name="Copeland A."/>
            <person name="Barry K.W."/>
            <person name="Cichocki N."/>
            <person name="Veneault-Fourrey C."/>
            <person name="LaButti K."/>
            <person name="Lindquist E.A."/>
            <person name="Lipzen A."/>
            <person name="Lundell T."/>
            <person name="Morin E."/>
            <person name="Murat C."/>
            <person name="Riley R."/>
            <person name="Ohm R."/>
            <person name="Sun H."/>
            <person name="Tunlid A."/>
            <person name="Henrissat B."/>
            <person name="Grigoriev I.V."/>
            <person name="Hibbett D.S."/>
            <person name="Martin F."/>
        </authorList>
    </citation>
    <scope>NUCLEOTIDE SEQUENCE [LARGE SCALE GENOMIC DNA]</scope>
    <source>
        <strain evidence="3">MUT 4182</strain>
    </source>
</reference>
<gene>
    <name evidence="2" type="ORF">M407DRAFT_19874</name>
</gene>
<organism evidence="2 3">
    <name type="scientific">Tulasnella calospora MUT 4182</name>
    <dbReference type="NCBI Taxonomy" id="1051891"/>
    <lineage>
        <taxon>Eukaryota</taxon>
        <taxon>Fungi</taxon>
        <taxon>Dikarya</taxon>
        <taxon>Basidiomycota</taxon>
        <taxon>Agaricomycotina</taxon>
        <taxon>Agaricomycetes</taxon>
        <taxon>Cantharellales</taxon>
        <taxon>Tulasnellaceae</taxon>
        <taxon>Tulasnella</taxon>
    </lineage>
</organism>